<feature type="transmembrane region" description="Helical" evidence="8">
    <location>
        <begin position="603"/>
        <end position="623"/>
    </location>
</feature>
<feature type="transmembrane region" description="Helical" evidence="8">
    <location>
        <begin position="539"/>
        <end position="565"/>
    </location>
</feature>
<sequence length="781" mass="80419">MDDLLPVDEAFVLRAEATGVDGIQLDWAIADGYYLYRHRMGAEALDGGFRAAPGGLQLPAGKRHTDEFFGEVETYRGRVRALLPGAAAGPRTQLKVRYQGCADIGICYPPQTRTITVALPAAAARNTAGGSQPDAGFSALGQSLGVGPRPLALPGATGATGAMPLPEDQAFTFEAIADGGDAILVRLTPAKGYYIYRDQSRFQLDADGIRAGTPRWPRGVQHRDEYFGDTVVYFDQLDLPLPLVRSHAEPRQATLTATFQGCQANGICYPPMTRKVRLSLPAGTVTAPAPAPATATGAPPAPGTGTPTPDPARDAATSVAAAPRDAAGPADAPAGTDDTRKTAATGGATAPDAGTSPGDAGADATADNAARSTPPADGRGGLALALLLALAGGVLLNVMPCVLPILSLKVLGLAQGGGDRARARRHALWYTAGVLTAFAVVGLAVLGLRAAGQAMGWGFQLQQPGFVAAMALLMTAVGLSLSGVFSIGGSANLGQGLAARTGPVGDFFTGVLACVVASPCIAPFMGGALAYAFTAPAAVAVLVFLALGLGLALPFLLVGFVPALADRLPRPGAWMDTLKQVLAFPMYLTAIWLAWVLGRQRGVDAMALVAAGAAVMALALWWLERARMRGGWLQRLPAVALLAVALSSAWLVGRLPARAATAIAAEGGSVPYSADGLQALRAAGTPVFVNMTADWCVTCKANERTTLSSEAFRAALARTGATYMVGDWTNVDPEISAFLEHHRAVGVPLYVVYPRGGGEGEVLPAVLDRDTAVAALERAAR</sequence>
<dbReference type="Pfam" id="PF11412">
    <property type="entry name" value="DsbD_N"/>
    <property type="match status" value="2"/>
</dbReference>
<dbReference type="InterPro" id="IPR035671">
    <property type="entry name" value="DsbD_gamma"/>
</dbReference>
<keyword evidence="12" id="KW-1185">Reference proteome</keyword>
<evidence type="ECO:0000313" key="11">
    <source>
        <dbReference type="EMBL" id="MBD7988947.1"/>
    </source>
</evidence>
<feature type="transmembrane region" description="Helical" evidence="8">
    <location>
        <begin position="427"/>
        <end position="446"/>
    </location>
</feature>
<evidence type="ECO:0000256" key="1">
    <source>
        <dbReference type="ARBA" id="ARBA00004141"/>
    </source>
</evidence>
<feature type="transmembrane region" description="Helical" evidence="8">
    <location>
        <begin position="507"/>
        <end position="533"/>
    </location>
</feature>
<comment type="caution">
    <text evidence="11">The sequence shown here is derived from an EMBL/GenBank/DDBJ whole genome shotgun (WGS) entry which is preliminary data.</text>
</comment>
<dbReference type="PROSITE" id="PS00194">
    <property type="entry name" value="THIOREDOXIN_1"/>
    <property type="match status" value="1"/>
</dbReference>
<dbReference type="Gene3D" id="2.60.40.1250">
    <property type="entry name" value="Thiol:disulfide interchange protein DsbD, N-terminal domain"/>
    <property type="match status" value="2"/>
</dbReference>
<feature type="domain" description="Thiol:disulfide interchange protein DsbD N-terminal" evidence="10">
    <location>
        <begin position="164"/>
        <end position="278"/>
    </location>
</feature>
<comment type="subcellular location">
    <subcellularLocation>
        <location evidence="1">Membrane</location>
        <topology evidence="1">Multi-pass membrane protein</topology>
    </subcellularLocation>
</comment>
<dbReference type="EMBL" id="JACSQJ010000008">
    <property type="protein sequence ID" value="MBD7988947.1"/>
    <property type="molecule type" value="Genomic_DNA"/>
</dbReference>
<keyword evidence="2 8" id="KW-0812">Transmembrane</keyword>
<dbReference type="Proteomes" id="UP000647183">
    <property type="component" value="Unassembled WGS sequence"/>
</dbReference>
<evidence type="ECO:0000256" key="6">
    <source>
        <dbReference type="ARBA" id="ARBA00023284"/>
    </source>
</evidence>
<dbReference type="InterPro" id="IPR036929">
    <property type="entry name" value="DsbDN_sf"/>
</dbReference>
<feature type="compositionally biased region" description="Low complexity" evidence="7">
    <location>
        <begin position="314"/>
        <end position="370"/>
    </location>
</feature>
<evidence type="ECO:0000259" key="9">
    <source>
        <dbReference type="Pfam" id="PF02683"/>
    </source>
</evidence>
<keyword evidence="3" id="KW-0201">Cytochrome c-type biogenesis</keyword>
<gene>
    <name evidence="11" type="ORF">H9645_12990</name>
</gene>
<dbReference type="InterPro" id="IPR036249">
    <property type="entry name" value="Thioredoxin-like_sf"/>
</dbReference>
<protein>
    <submittedName>
        <fullName evidence="11">Protein-disulfide reductase DsbD</fullName>
    </submittedName>
</protein>
<feature type="compositionally biased region" description="Low complexity" evidence="7">
    <location>
        <begin position="287"/>
        <end position="307"/>
    </location>
</feature>
<evidence type="ECO:0000256" key="5">
    <source>
        <dbReference type="ARBA" id="ARBA00023136"/>
    </source>
</evidence>
<accession>A0ABR8ULP3</accession>
<dbReference type="PANTHER" id="PTHR32234">
    <property type="entry name" value="THIOL:DISULFIDE INTERCHANGE PROTEIN DSBD"/>
    <property type="match status" value="1"/>
</dbReference>
<dbReference type="CDD" id="cd02953">
    <property type="entry name" value="DsbDgamma"/>
    <property type="match status" value="1"/>
</dbReference>
<keyword evidence="6" id="KW-0676">Redox-active center</keyword>
<evidence type="ECO:0000259" key="10">
    <source>
        <dbReference type="Pfam" id="PF11412"/>
    </source>
</evidence>
<feature type="transmembrane region" description="Helical" evidence="8">
    <location>
        <begin position="635"/>
        <end position="653"/>
    </location>
</feature>
<evidence type="ECO:0000256" key="3">
    <source>
        <dbReference type="ARBA" id="ARBA00022748"/>
    </source>
</evidence>
<evidence type="ECO:0000256" key="7">
    <source>
        <dbReference type="SAM" id="MobiDB-lite"/>
    </source>
</evidence>
<evidence type="ECO:0000256" key="2">
    <source>
        <dbReference type="ARBA" id="ARBA00022692"/>
    </source>
</evidence>
<dbReference type="InterPro" id="IPR028250">
    <property type="entry name" value="DsbDN"/>
</dbReference>
<keyword evidence="5 8" id="KW-0472">Membrane</keyword>
<dbReference type="InterPro" id="IPR003834">
    <property type="entry name" value="Cyt_c_assmbl_TM_dom"/>
</dbReference>
<evidence type="ECO:0000256" key="8">
    <source>
        <dbReference type="SAM" id="Phobius"/>
    </source>
</evidence>
<dbReference type="Gene3D" id="3.40.30.10">
    <property type="entry name" value="Glutaredoxin"/>
    <property type="match status" value="1"/>
</dbReference>
<dbReference type="PANTHER" id="PTHR32234:SF3">
    <property type="entry name" value="SUPPRESSION OF COPPER SENSITIVITY PROTEIN"/>
    <property type="match status" value="1"/>
</dbReference>
<dbReference type="InterPro" id="IPR017937">
    <property type="entry name" value="Thioredoxin_CS"/>
</dbReference>
<feature type="transmembrane region" description="Helical" evidence="8">
    <location>
        <begin position="382"/>
        <end position="406"/>
    </location>
</feature>
<dbReference type="SUPFAM" id="SSF52833">
    <property type="entry name" value="Thioredoxin-like"/>
    <property type="match status" value="1"/>
</dbReference>
<dbReference type="Pfam" id="PF13899">
    <property type="entry name" value="Thioredoxin_7"/>
    <property type="match status" value="1"/>
</dbReference>
<organism evidence="11 12">
    <name type="scientific">Luteimonas colneyensis</name>
    <dbReference type="NCBI Taxonomy" id="2762230"/>
    <lineage>
        <taxon>Bacteria</taxon>
        <taxon>Pseudomonadati</taxon>
        <taxon>Pseudomonadota</taxon>
        <taxon>Gammaproteobacteria</taxon>
        <taxon>Lysobacterales</taxon>
        <taxon>Lysobacteraceae</taxon>
        <taxon>Luteimonas</taxon>
    </lineage>
</organism>
<keyword evidence="4 8" id="KW-1133">Transmembrane helix</keyword>
<feature type="domain" description="Thiol:disulfide interchange protein DsbD N-terminal" evidence="10">
    <location>
        <begin position="2"/>
        <end position="117"/>
    </location>
</feature>
<dbReference type="Pfam" id="PF02683">
    <property type="entry name" value="DsbD_TM"/>
    <property type="match status" value="1"/>
</dbReference>
<feature type="transmembrane region" description="Helical" evidence="8">
    <location>
        <begin position="577"/>
        <end position="597"/>
    </location>
</feature>
<feature type="domain" description="Cytochrome C biogenesis protein transmembrane" evidence="9">
    <location>
        <begin position="384"/>
        <end position="594"/>
    </location>
</feature>
<dbReference type="SUPFAM" id="SSF74863">
    <property type="entry name" value="Thiol:disulfide interchange protein DsbD, N-terminal domain (DsbD-alpha)"/>
    <property type="match status" value="2"/>
</dbReference>
<reference evidence="11 12" key="1">
    <citation type="submission" date="2020-08" db="EMBL/GenBank/DDBJ databases">
        <title>A Genomic Blueprint of the Chicken Gut Microbiome.</title>
        <authorList>
            <person name="Gilroy R."/>
            <person name="Ravi A."/>
            <person name="Getino M."/>
            <person name="Pursley I."/>
            <person name="Horton D.L."/>
            <person name="Alikhan N.-F."/>
            <person name="Baker D."/>
            <person name="Gharbi K."/>
            <person name="Hall N."/>
            <person name="Watson M."/>
            <person name="Adriaenssens E.M."/>
            <person name="Foster-Nyarko E."/>
            <person name="Jarju S."/>
            <person name="Secka A."/>
            <person name="Antonio M."/>
            <person name="Oren A."/>
            <person name="Chaudhuri R."/>
            <person name="La Ragione R.M."/>
            <person name="Hildebrand F."/>
            <person name="Pallen M.J."/>
        </authorList>
    </citation>
    <scope>NUCLEOTIDE SEQUENCE [LARGE SCALE GENOMIC DNA]</scope>
    <source>
        <strain evidence="11 12">Sa2BVA3</strain>
    </source>
</reference>
<evidence type="ECO:0000313" key="12">
    <source>
        <dbReference type="Proteomes" id="UP000647183"/>
    </source>
</evidence>
<evidence type="ECO:0000256" key="4">
    <source>
        <dbReference type="ARBA" id="ARBA00022989"/>
    </source>
</evidence>
<proteinExistence type="predicted"/>
<feature type="region of interest" description="Disordered" evidence="7">
    <location>
        <begin position="287"/>
        <end position="375"/>
    </location>
</feature>
<feature type="transmembrane region" description="Helical" evidence="8">
    <location>
        <begin position="466"/>
        <end position="487"/>
    </location>
</feature>
<name>A0ABR8ULP3_9GAMM</name>